<dbReference type="GO" id="GO:0050203">
    <property type="term" value="F:oxalate-CoA ligase activity"/>
    <property type="evidence" value="ECO:0007669"/>
    <property type="project" value="UniProtKB-EC"/>
</dbReference>
<dbReference type="CDD" id="cd05926">
    <property type="entry name" value="FACL_fum10p_like"/>
    <property type="match status" value="1"/>
</dbReference>
<dbReference type="EC" id="6.2.1.8" evidence="9"/>
<evidence type="ECO:0000313" key="9">
    <source>
        <dbReference type="EMBL" id="WFD21775.1"/>
    </source>
</evidence>
<dbReference type="SUPFAM" id="SSF46934">
    <property type="entry name" value="UBA-like"/>
    <property type="match status" value="1"/>
</dbReference>
<dbReference type="PROSITE" id="PS00183">
    <property type="entry name" value="UBC_1"/>
    <property type="match status" value="1"/>
</dbReference>
<dbReference type="InterPro" id="IPR045851">
    <property type="entry name" value="AMP-bd_C_sf"/>
</dbReference>
<dbReference type="Gene3D" id="3.30.300.30">
    <property type="match status" value="1"/>
</dbReference>
<evidence type="ECO:0000313" key="10">
    <source>
        <dbReference type="Proteomes" id="UP001214415"/>
    </source>
</evidence>
<dbReference type="InterPro" id="IPR000873">
    <property type="entry name" value="AMP-dep_synth/lig_dom"/>
</dbReference>
<dbReference type="GO" id="GO:0005524">
    <property type="term" value="F:ATP binding"/>
    <property type="evidence" value="ECO:0007669"/>
    <property type="project" value="UniProtKB-KW"/>
</dbReference>
<feature type="active site" description="Glycyl thioester intermediate" evidence="7">
    <location>
        <position position="586"/>
    </location>
</feature>
<dbReference type="SMART" id="SM00212">
    <property type="entry name" value="UBCc"/>
    <property type="match status" value="1"/>
</dbReference>
<dbReference type="EMBL" id="CP119900">
    <property type="protein sequence ID" value="WFD21775.1"/>
    <property type="molecule type" value="Genomic_DNA"/>
</dbReference>
<gene>
    <name evidence="9" type="ORF">MEQU1_000431</name>
</gene>
<dbReference type="SUPFAM" id="SSF56801">
    <property type="entry name" value="Acetyl-CoA synthetase-like"/>
    <property type="match status" value="1"/>
</dbReference>
<evidence type="ECO:0000256" key="6">
    <source>
        <dbReference type="ARBA" id="ARBA00022840"/>
    </source>
</evidence>
<dbReference type="SUPFAM" id="SSF54495">
    <property type="entry name" value="UBC-like"/>
    <property type="match status" value="1"/>
</dbReference>
<evidence type="ECO:0000256" key="7">
    <source>
        <dbReference type="PROSITE-ProRule" id="PRU10133"/>
    </source>
</evidence>
<evidence type="ECO:0000256" key="4">
    <source>
        <dbReference type="ARBA" id="ARBA00022741"/>
    </source>
</evidence>
<dbReference type="Proteomes" id="UP001214415">
    <property type="component" value="Chromosome 1"/>
</dbReference>
<dbReference type="Gene3D" id="1.10.8.10">
    <property type="entry name" value="DNA helicase RuvA subunit, C-terminal domain"/>
    <property type="match status" value="1"/>
</dbReference>
<protein>
    <submittedName>
        <fullName evidence="9">Oxalate--CoA ligase</fullName>
        <ecNumber evidence="9">6.2.1.8</ecNumber>
    </submittedName>
</protein>
<dbReference type="InterPro" id="IPR025110">
    <property type="entry name" value="AMP-bd_C"/>
</dbReference>
<dbReference type="AlphaFoldDB" id="A0AAF0J296"/>
<dbReference type="GO" id="GO:0006631">
    <property type="term" value="P:fatty acid metabolic process"/>
    <property type="evidence" value="ECO:0007669"/>
    <property type="project" value="TreeGrafter"/>
</dbReference>
<evidence type="ECO:0000259" key="8">
    <source>
        <dbReference type="PROSITE" id="PS50127"/>
    </source>
</evidence>
<evidence type="ECO:0000256" key="2">
    <source>
        <dbReference type="ARBA" id="ARBA00022598"/>
    </source>
</evidence>
<sequence length="713" mass="77702">MASSTLVTSLFAPRTGYQEDAKAIELPASTGTPASFTYAQLHGMIQTVRAQLAALSLPKGATLSSSLINSAEFVAVFLATAEEGLIAAPLNPGYKESEAQFYLDDTQSKLLILPKGSLSGENVSEGALAAKRAAESLNVRVLEAVLDAANATVTLVDAQGPLPKGTPTGASEDLTALILHTSGTTGRPKAVPLSHKNMLATMHNIQRTYELTPNDKTYLVMPLFHVHGLMCGLLSTLFSGGCVVIPPRFSASTFWDEVVQSSPTWYTAVPTIHQIVLTLERPASIPKFRFLRSCSSSLSPSTFQALEDALGAPVLEAYAMTEAAHQMTSNPLPPAKRKPGTVGIGHGVEVKVLNERGEDLLTGQNGEVCVRGPNVTVGYLNNDKANRDSFFRTKYGNSPSSSDGFLRTGDQGHLDEDGYLVLTGRIKELINRSGEKISPLEIDNALLSIKGIKEAVSFGVPDDMYGELVGAVVVLQDGASGMDQASIQKELSGKLIKFKIPNRIWIAESIPKTFGRAGDDATFVEATTMEGARLKRIMREIAACEKDPDDEITVKMIDGYPFHPLQMRFITKVYHPNVSSQSGAICLDILKDQWSPVYTLKTTLMSLRSLLCSPEPNDPQDAEVARHYTSDFEGYEKTARYWTELYASREPNQKKQADDLQLAGLEAKHVDKFCDMGFGRDEVITTLRRLNYRGENIQKIPDERVRVMLKNPQ</sequence>
<dbReference type="PANTHER" id="PTHR43201:SF5">
    <property type="entry name" value="MEDIUM-CHAIN ACYL-COA LIGASE ACSF2, MITOCHONDRIAL"/>
    <property type="match status" value="1"/>
</dbReference>
<dbReference type="InterPro" id="IPR023313">
    <property type="entry name" value="UBQ-conjugating_AS"/>
</dbReference>
<accession>A0AAF0J296</accession>
<evidence type="ECO:0000256" key="3">
    <source>
        <dbReference type="ARBA" id="ARBA00022679"/>
    </source>
</evidence>
<dbReference type="Gene3D" id="3.10.110.10">
    <property type="entry name" value="Ubiquitin Conjugating Enzyme"/>
    <property type="match status" value="1"/>
</dbReference>
<reference evidence="9" key="1">
    <citation type="submission" date="2023-03" db="EMBL/GenBank/DDBJ databases">
        <title>Mating type loci evolution in Malassezia.</title>
        <authorList>
            <person name="Coelho M.A."/>
        </authorList>
    </citation>
    <scope>NUCLEOTIDE SEQUENCE</scope>
    <source>
        <strain evidence="9">CBS 12830</strain>
    </source>
</reference>
<dbReference type="InterPro" id="IPR015368">
    <property type="entry name" value="UBA_C_fun"/>
</dbReference>
<dbReference type="InterPro" id="IPR016135">
    <property type="entry name" value="UBQ-conjugating_enzyme/RWD"/>
</dbReference>
<dbReference type="InterPro" id="IPR000608">
    <property type="entry name" value="UBC"/>
</dbReference>
<dbReference type="GO" id="GO:0016740">
    <property type="term" value="F:transferase activity"/>
    <property type="evidence" value="ECO:0007669"/>
    <property type="project" value="UniProtKB-KW"/>
</dbReference>
<keyword evidence="2 9" id="KW-0436">Ligase</keyword>
<dbReference type="Pfam" id="PF13193">
    <property type="entry name" value="AMP-binding_C"/>
    <property type="match status" value="1"/>
</dbReference>
<dbReference type="PROSITE" id="PS00455">
    <property type="entry name" value="AMP_BINDING"/>
    <property type="match status" value="1"/>
</dbReference>
<keyword evidence="3" id="KW-0808">Transferase</keyword>
<proteinExistence type="inferred from homology"/>
<dbReference type="Pfam" id="PF00501">
    <property type="entry name" value="AMP-binding"/>
    <property type="match status" value="1"/>
</dbReference>
<dbReference type="InterPro" id="IPR042099">
    <property type="entry name" value="ANL_N_sf"/>
</dbReference>
<evidence type="ECO:0000256" key="1">
    <source>
        <dbReference type="ARBA" id="ARBA00006432"/>
    </source>
</evidence>
<dbReference type="InterPro" id="IPR045310">
    <property type="entry name" value="Pcs60-like"/>
</dbReference>
<dbReference type="InterPro" id="IPR020845">
    <property type="entry name" value="AMP-binding_CS"/>
</dbReference>
<keyword evidence="6" id="KW-0067">ATP-binding</keyword>
<dbReference type="CDD" id="cd14311">
    <property type="entry name" value="UBA_II_E2_UBC1"/>
    <property type="match status" value="1"/>
</dbReference>
<keyword evidence="4" id="KW-0547">Nucleotide-binding</keyword>
<dbReference type="InterPro" id="IPR009060">
    <property type="entry name" value="UBA-like_sf"/>
</dbReference>
<organism evidence="9 10">
    <name type="scientific">Malassezia equina</name>
    <dbReference type="NCBI Taxonomy" id="1381935"/>
    <lineage>
        <taxon>Eukaryota</taxon>
        <taxon>Fungi</taxon>
        <taxon>Dikarya</taxon>
        <taxon>Basidiomycota</taxon>
        <taxon>Ustilaginomycotina</taxon>
        <taxon>Malasseziomycetes</taxon>
        <taxon>Malasseziales</taxon>
        <taxon>Malasseziaceae</taxon>
        <taxon>Malassezia</taxon>
    </lineage>
</organism>
<dbReference type="Pfam" id="PF00179">
    <property type="entry name" value="UQ_con"/>
    <property type="match status" value="1"/>
</dbReference>
<keyword evidence="5" id="KW-0833">Ubl conjugation pathway</keyword>
<keyword evidence="10" id="KW-1185">Reference proteome</keyword>
<dbReference type="PROSITE" id="PS50127">
    <property type="entry name" value="UBC_2"/>
    <property type="match status" value="1"/>
</dbReference>
<comment type="similarity">
    <text evidence="1">Belongs to the ATP-dependent AMP-binding enzyme family.</text>
</comment>
<evidence type="ECO:0000256" key="5">
    <source>
        <dbReference type="ARBA" id="ARBA00022786"/>
    </source>
</evidence>
<dbReference type="Gene3D" id="3.40.50.12780">
    <property type="entry name" value="N-terminal domain of ligase-like"/>
    <property type="match status" value="1"/>
</dbReference>
<dbReference type="PANTHER" id="PTHR43201">
    <property type="entry name" value="ACYL-COA SYNTHETASE"/>
    <property type="match status" value="1"/>
</dbReference>
<dbReference type="GO" id="GO:0031956">
    <property type="term" value="F:medium-chain fatty acid-CoA ligase activity"/>
    <property type="evidence" value="ECO:0007669"/>
    <property type="project" value="TreeGrafter"/>
</dbReference>
<feature type="domain" description="UBC core" evidence="8">
    <location>
        <begin position="482"/>
        <end position="648"/>
    </location>
</feature>
<name>A0AAF0J296_9BASI</name>
<dbReference type="Pfam" id="PF09288">
    <property type="entry name" value="UBA_3"/>
    <property type="match status" value="1"/>
</dbReference>